<dbReference type="Gene3D" id="3.40.50.2300">
    <property type="match status" value="1"/>
</dbReference>
<proteinExistence type="predicted"/>
<feature type="compositionally biased region" description="Basic and acidic residues" evidence="2">
    <location>
        <begin position="7"/>
        <end position="25"/>
    </location>
</feature>
<gene>
    <name evidence="4" type="ORF">A2W39_02870</name>
</gene>
<dbReference type="Proteomes" id="UP000178395">
    <property type="component" value="Unassembled WGS sequence"/>
</dbReference>
<name>A0A1F5BZ99_9BACT</name>
<dbReference type="PROSITE" id="PS50110">
    <property type="entry name" value="RESPONSE_REGULATORY"/>
    <property type="match status" value="1"/>
</dbReference>
<evidence type="ECO:0000256" key="1">
    <source>
        <dbReference type="PROSITE-ProRule" id="PRU00169"/>
    </source>
</evidence>
<dbReference type="InterPro" id="IPR001789">
    <property type="entry name" value="Sig_transdc_resp-reg_receiver"/>
</dbReference>
<dbReference type="InterPro" id="IPR011006">
    <property type="entry name" value="CheY-like_superfamily"/>
</dbReference>
<feature type="region of interest" description="Disordered" evidence="2">
    <location>
        <begin position="1"/>
        <end position="25"/>
    </location>
</feature>
<reference evidence="4 5" key="1">
    <citation type="journal article" date="2016" name="Nat. Commun.">
        <title>Thousands of microbial genomes shed light on interconnected biogeochemical processes in an aquifer system.</title>
        <authorList>
            <person name="Anantharaman K."/>
            <person name="Brown C.T."/>
            <person name="Hug L.A."/>
            <person name="Sharon I."/>
            <person name="Castelle C.J."/>
            <person name="Probst A.J."/>
            <person name="Thomas B.C."/>
            <person name="Singh A."/>
            <person name="Wilkins M.J."/>
            <person name="Karaoz U."/>
            <person name="Brodie E.L."/>
            <person name="Williams K.H."/>
            <person name="Hubbard S.S."/>
            <person name="Banfield J.F."/>
        </authorList>
    </citation>
    <scope>NUCLEOTIDE SEQUENCE [LARGE SCALE GENOMIC DNA]</scope>
</reference>
<keyword evidence="1" id="KW-0597">Phosphoprotein</keyword>
<protein>
    <recommendedName>
        <fullName evidence="3">Response regulatory domain-containing protein</fullName>
    </recommendedName>
</protein>
<dbReference type="AlphaFoldDB" id="A0A1F5BZ99"/>
<evidence type="ECO:0000313" key="4">
    <source>
        <dbReference type="EMBL" id="OGD35924.1"/>
    </source>
</evidence>
<dbReference type="EMBL" id="MEYJ01000014">
    <property type="protein sequence ID" value="OGD35924.1"/>
    <property type="molecule type" value="Genomic_DNA"/>
</dbReference>
<dbReference type="SUPFAM" id="SSF52172">
    <property type="entry name" value="CheY-like"/>
    <property type="match status" value="1"/>
</dbReference>
<feature type="modified residue" description="4-aspartylphosphate" evidence="1">
    <location>
        <position position="111"/>
    </location>
</feature>
<evidence type="ECO:0000259" key="3">
    <source>
        <dbReference type="PROSITE" id="PS50110"/>
    </source>
</evidence>
<feature type="domain" description="Response regulatory" evidence="3">
    <location>
        <begin position="57"/>
        <end position="179"/>
    </location>
</feature>
<evidence type="ECO:0000256" key="2">
    <source>
        <dbReference type="SAM" id="MobiDB-lite"/>
    </source>
</evidence>
<comment type="caution">
    <text evidence="4">The sequence shown here is derived from an EMBL/GenBank/DDBJ whole genome shotgun (WGS) entry which is preliminary data.</text>
</comment>
<accession>A0A1F5BZ99</accession>
<organism evidence="4 5">
    <name type="scientific">Candidatus Azambacteria bacterium RIFCSPHIGHO2_01_46_10</name>
    <dbReference type="NCBI Taxonomy" id="1797293"/>
    <lineage>
        <taxon>Bacteria</taxon>
        <taxon>Candidatus Azamiibacteriota</taxon>
    </lineage>
</organism>
<dbReference type="GO" id="GO:0000160">
    <property type="term" value="P:phosphorelay signal transduction system"/>
    <property type="evidence" value="ECO:0007669"/>
    <property type="project" value="InterPro"/>
</dbReference>
<evidence type="ECO:0000313" key="5">
    <source>
        <dbReference type="Proteomes" id="UP000178395"/>
    </source>
</evidence>
<sequence length="179" mass="19993">MKVSGKAQDDEVKPQRDHEKNVIAPPERLKLLENSGGAKKSRALTNKNLLTGGLEMKVLIIEDSEDFLKSAKRLITRVLKHEMIETEPTKSVEQAIELIRTHADADIILLDMNYNGYHNDDKADGCKVASQLTEEECERIICMSGTPKCYEKYLRPLGVRHFGGKTGFDACLAGTCKCE</sequence>